<evidence type="ECO:0000313" key="4">
    <source>
        <dbReference type="Proteomes" id="UP000326678"/>
    </source>
</evidence>
<sequence length="170" mass="19246">MSDLIEEKNSNTELPDLEKITEKILKLFSLSQSPNEAEALAAFSKAQEMLTRHNLSMADLADSTPVEVEEQIIDESQRPSSWKGILLNAVSKANYCLAFKHKDRYSIKQIILGRPVNIQSARMEFEYLVQAVDRLAKQVEGDRTFKNAFKLGAAHRLDARILEVIEKLSL</sequence>
<dbReference type="KEGG" id="nsh:GXM_10463"/>
<feature type="domain" description="DUF2786" evidence="1">
    <location>
        <begin position="19"/>
        <end position="57"/>
    </location>
</feature>
<dbReference type="RefSeq" id="WP_152592852.1">
    <property type="nucleotide sequence ID" value="NZ_CP045229.1"/>
</dbReference>
<name>A0A5P8WIQ9_9NOSO</name>
<evidence type="ECO:0000259" key="2">
    <source>
        <dbReference type="Pfam" id="PF23771"/>
    </source>
</evidence>
<dbReference type="Pfam" id="PF23771">
    <property type="entry name" value="DUF7168"/>
    <property type="match status" value="1"/>
</dbReference>
<keyword evidence="4" id="KW-1185">Reference proteome</keyword>
<feature type="domain" description="DUF7168" evidence="2">
    <location>
        <begin position="72"/>
        <end position="164"/>
    </location>
</feature>
<evidence type="ECO:0000313" key="3">
    <source>
        <dbReference type="EMBL" id="QFS52708.1"/>
    </source>
</evidence>
<dbReference type="InterPro" id="IPR055592">
    <property type="entry name" value="DUF7168"/>
</dbReference>
<protein>
    <submittedName>
        <fullName evidence="3">Uncharacterized protein</fullName>
    </submittedName>
</protein>
<evidence type="ECO:0000259" key="1">
    <source>
        <dbReference type="Pfam" id="PF10979"/>
    </source>
</evidence>
<dbReference type="Proteomes" id="UP000326678">
    <property type="component" value="Chromosome pGXM02"/>
</dbReference>
<reference evidence="3 4" key="1">
    <citation type="submission" date="2019-10" db="EMBL/GenBank/DDBJ databases">
        <title>Genomic and transcriptomic insights into the perfect genentic adaptation of a filamentous nitrogen-fixing cyanobacterium to rice fields.</title>
        <authorList>
            <person name="Chen Z."/>
        </authorList>
    </citation>
    <scope>NUCLEOTIDE SEQUENCE [LARGE SCALE GENOMIC DNA]</scope>
    <source>
        <strain evidence="3">CCNUC1</strain>
    </source>
</reference>
<organism evidence="3 4">
    <name type="scientific">Nostoc sphaeroides CCNUC1</name>
    <dbReference type="NCBI Taxonomy" id="2653204"/>
    <lineage>
        <taxon>Bacteria</taxon>
        <taxon>Bacillati</taxon>
        <taxon>Cyanobacteriota</taxon>
        <taxon>Cyanophyceae</taxon>
        <taxon>Nostocales</taxon>
        <taxon>Nostocaceae</taxon>
        <taxon>Nostoc</taxon>
    </lineage>
</organism>
<dbReference type="AlphaFoldDB" id="A0A5P8WIQ9"/>
<proteinExistence type="predicted"/>
<accession>A0A5P8WIQ9</accession>
<dbReference type="Pfam" id="PF10979">
    <property type="entry name" value="DUF2786"/>
    <property type="match status" value="1"/>
</dbReference>
<dbReference type="EMBL" id="CP045229">
    <property type="protein sequence ID" value="QFS52708.1"/>
    <property type="molecule type" value="Genomic_DNA"/>
</dbReference>
<gene>
    <name evidence="3" type="ORF">GXM_10463</name>
</gene>
<dbReference type="InterPro" id="IPR024498">
    <property type="entry name" value="DUF2786"/>
</dbReference>